<organism evidence="17 18">
    <name type="scientific">Galleria mellonella</name>
    <name type="common">Greater wax moth</name>
    <dbReference type="NCBI Taxonomy" id="7137"/>
    <lineage>
        <taxon>Eukaryota</taxon>
        <taxon>Metazoa</taxon>
        <taxon>Ecdysozoa</taxon>
        <taxon>Arthropoda</taxon>
        <taxon>Hexapoda</taxon>
        <taxon>Insecta</taxon>
        <taxon>Pterygota</taxon>
        <taxon>Neoptera</taxon>
        <taxon>Endopterygota</taxon>
        <taxon>Lepidoptera</taxon>
        <taxon>Glossata</taxon>
        <taxon>Ditrysia</taxon>
        <taxon>Pyraloidea</taxon>
        <taxon>Pyralidae</taxon>
        <taxon>Galleriinae</taxon>
        <taxon>Galleria</taxon>
    </lineage>
</organism>
<dbReference type="InterPro" id="IPR045473">
    <property type="entry name" value="ASM_C"/>
</dbReference>
<feature type="disulfide bond" evidence="14">
    <location>
        <begin position="105"/>
        <end position="116"/>
    </location>
</feature>
<feature type="disulfide bond" evidence="14">
    <location>
        <begin position="77"/>
        <end position="143"/>
    </location>
</feature>
<dbReference type="InterPro" id="IPR011001">
    <property type="entry name" value="Saposin-like"/>
</dbReference>
<feature type="binding site" evidence="13">
    <location>
        <position position="355"/>
    </location>
    <ligand>
        <name>Zn(2+)</name>
        <dbReference type="ChEBI" id="CHEBI:29105"/>
        <label>2</label>
    </ligand>
</feature>
<dbReference type="EC" id="3.1.4.12" evidence="12"/>
<sequence>MKVFVLFMIICSSKARQLITLDETETLFKKYMLNQLTETETASLKEIFELLYRHESISSRSLENSSAARLSLDCIVCRNIIGALFQTIREGQTEEEATNVITTLCTSLNIENYNVCRGAVALNMPIFVHIIRTVPEATPQSFCSLVLQSATNSNICTTTDPRFEWEVQLPDPPEFVNTPEIDPKPLRVAIITDVHLDPLYEPFGVGNCDEPTCCRYGQTPAQNYLYSSNVDESLYNRSIIYLDDDIMLDLSVASEIKRQRMSSRTRYANSRDTAPAGYWGDYRDCDTPLWAFDDTIETIAETHKGIDMVYYIGDTIDHGVWETSYELINNMNLYLIDKIRKTFGDDVLVVPVIGNHEAQPTNQFAPSSVTGEKLNTTWLYEALAKKWDHYLTDEAKATLLDRGDFSILARPGLRIISLNNNVAYRYNWWIVYDPLDAKKHLDWLVEELQKAEQAGEKVHILTHIPPGVHDLTYTWTREYNRIINRFSATIAAEFNGHVHSDEFKVFYSLTDGTPINVAWGGGGATTYSHYNLNYKIVDFDSKTFLPQNIVNYIYNITEANLTPHLRPHWFQLYDMRNTFGLADLSAASINDLVYRMPIETHLLDLYSAFFSKLSDNRWPYCNIDCKLNNMCKIVVTVLWEHERCDELRNLYFLAN</sequence>
<keyword evidence="4 13" id="KW-0479">Metal-binding</keyword>
<evidence type="ECO:0000256" key="5">
    <source>
        <dbReference type="ARBA" id="ARBA00022729"/>
    </source>
</evidence>
<keyword evidence="17" id="KW-1185">Reference proteome</keyword>
<evidence type="ECO:0000256" key="6">
    <source>
        <dbReference type="ARBA" id="ARBA00022801"/>
    </source>
</evidence>
<proteinExistence type="inferred from homology"/>
<evidence type="ECO:0000256" key="9">
    <source>
        <dbReference type="ARBA" id="ARBA00023180"/>
    </source>
</evidence>
<dbReference type="CDD" id="cd00842">
    <property type="entry name" value="MPP_ASMase"/>
    <property type="match status" value="1"/>
</dbReference>
<dbReference type="InterPro" id="IPR004843">
    <property type="entry name" value="Calcineurin-like_PHP"/>
</dbReference>
<comment type="cofactor">
    <cofactor evidence="13">
        <name>Zn(2+)</name>
        <dbReference type="ChEBI" id="CHEBI:29105"/>
    </cofactor>
    <text evidence="13">Binds 2 Zn(2+) ions per subunit.</text>
</comment>
<dbReference type="GO" id="GO:0006685">
    <property type="term" value="P:sphingomyelin catabolic process"/>
    <property type="evidence" value="ECO:0007669"/>
    <property type="project" value="UniProtKB-UniRule"/>
</dbReference>
<accession>A0A6J1WLL2</accession>
<dbReference type="GO" id="GO:0046513">
    <property type="term" value="P:ceramide biosynthetic process"/>
    <property type="evidence" value="ECO:0007669"/>
    <property type="project" value="TreeGrafter"/>
</dbReference>
<dbReference type="PANTHER" id="PTHR10340:SF29">
    <property type="entry name" value="SPHINGOMYELIN PHOSPHODIESTERASE"/>
    <property type="match status" value="1"/>
</dbReference>
<evidence type="ECO:0000256" key="15">
    <source>
        <dbReference type="SAM" id="SignalP"/>
    </source>
</evidence>
<dbReference type="SUPFAM" id="SSF47862">
    <property type="entry name" value="Saposin"/>
    <property type="match status" value="1"/>
</dbReference>
<dbReference type="SUPFAM" id="SSF56300">
    <property type="entry name" value="Metallo-dependent phosphatases"/>
    <property type="match status" value="1"/>
</dbReference>
<keyword evidence="6 12" id="KW-0378">Hydrolase</keyword>
<feature type="binding site" evidence="13">
    <location>
        <position position="314"/>
    </location>
    <ligand>
        <name>Zn(2+)</name>
        <dbReference type="ChEBI" id="CHEBI:29105"/>
        <label>1</label>
    </ligand>
</feature>
<comment type="similarity">
    <text evidence="2 12">Belongs to the acid sphingomyelinase family.</text>
</comment>
<dbReference type="Proteomes" id="UP001652740">
    <property type="component" value="Unplaced"/>
</dbReference>
<dbReference type="PROSITE" id="PS50015">
    <property type="entry name" value="SAP_B"/>
    <property type="match status" value="1"/>
</dbReference>
<feature type="binding site" evidence="13">
    <location>
        <position position="193"/>
    </location>
    <ligand>
        <name>Zn(2+)</name>
        <dbReference type="ChEBI" id="CHEBI:29105"/>
        <label>1</label>
    </ligand>
</feature>
<dbReference type="KEGG" id="gmw:113515477"/>
<comment type="subcellular location">
    <subcellularLocation>
        <location evidence="1">Secreted</location>
    </subcellularLocation>
</comment>
<dbReference type="PANTHER" id="PTHR10340">
    <property type="entry name" value="SPHINGOMYELIN PHOSPHODIESTERASE"/>
    <property type="match status" value="1"/>
</dbReference>
<keyword evidence="8 14" id="KW-1015">Disulfide bond</keyword>
<evidence type="ECO:0000256" key="13">
    <source>
        <dbReference type="PIRSR" id="PIRSR000948-1"/>
    </source>
</evidence>
<comment type="catalytic activity">
    <reaction evidence="11">
        <text>a sphingomyelin + H2O = phosphocholine + an N-acylsphing-4-enine + H(+)</text>
        <dbReference type="Rhea" id="RHEA:19253"/>
        <dbReference type="ChEBI" id="CHEBI:15377"/>
        <dbReference type="ChEBI" id="CHEBI:15378"/>
        <dbReference type="ChEBI" id="CHEBI:17636"/>
        <dbReference type="ChEBI" id="CHEBI:52639"/>
        <dbReference type="ChEBI" id="CHEBI:295975"/>
        <dbReference type="EC" id="3.1.4.12"/>
    </reaction>
    <physiologicalReaction direction="left-to-right" evidence="11">
        <dbReference type="Rhea" id="RHEA:19254"/>
    </physiologicalReaction>
</comment>
<feature type="binding site" evidence="13">
    <location>
        <position position="497"/>
    </location>
    <ligand>
        <name>Zn(2+)</name>
        <dbReference type="ChEBI" id="CHEBI:29105"/>
        <label>2</label>
    </ligand>
</feature>
<feature type="binding site" evidence="13">
    <location>
        <position position="314"/>
    </location>
    <ligand>
        <name>Zn(2+)</name>
        <dbReference type="ChEBI" id="CHEBI:29105"/>
        <label>2</label>
    </ligand>
</feature>
<evidence type="ECO:0000256" key="3">
    <source>
        <dbReference type="ARBA" id="ARBA00022525"/>
    </source>
</evidence>
<evidence type="ECO:0000259" key="16">
    <source>
        <dbReference type="PROSITE" id="PS50015"/>
    </source>
</evidence>
<evidence type="ECO:0000256" key="1">
    <source>
        <dbReference type="ARBA" id="ARBA00004613"/>
    </source>
</evidence>
<dbReference type="PIRSF" id="PIRSF000948">
    <property type="entry name" value="Sphingomy_PDE"/>
    <property type="match status" value="1"/>
</dbReference>
<dbReference type="Pfam" id="PF00149">
    <property type="entry name" value="Metallophos"/>
    <property type="match status" value="1"/>
</dbReference>
<keyword evidence="5 15" id="KW-0732">Signal</keyword>
<feature type="binding site" evidence="13">
    <location>
        <position position="499"/>
    </location>
    <ligand>
        <name>Zn(2+)</name>
        <dbReference type="ChEBI" id="CHEBI:29105"/>
        <label>1</label>
    </ligand>
</feature>
<dbReference type="FunCoup" id="A0A6J1WLL2">
    <property type="interactions" value="35"/>
</dbReference>
<keyword evidence="10 12" id="KW-0326">Glycosidase</keyword>
<evidence type="ECO:0000256" key="10">
    <source>
        <dbReference type="ARBA" id="ARBA00023295"/>
    </source>
</evidence>
<evidence type="ECO:0000313" key="18">
    <source>
        <dbReference type="RefSeq" id="XP_026755507.2"/>
    </source>
</evidence>
<dbReference type="Gene3D" id="3.60.21.10">
    <property type="match status" value="1"/>
</dbReference>
<dbReference type="GO" id="GO:0046872">
    <property type="term" value="F:metal ion binding"/>
    <property type="evidence" value="ECO:0007669"/>
    <property type="project" value="UniProtKB-KW"/>
</dbReference>
<dbReference type="GO" id="GO:0016798">
    <property type="term" value="F:hydrolase activity, acting on glycosyl bonds"/>
    <property type="evidence" value="ECO:0007669"/>
    <property type="project" value="UniProtKB-KW"/>
</dbReference>
<evidence type="ECO:0000256" key="2">
    <source>
        <dbReference type="ARBA" id="ARBA00008234"/>
    </source>
</evidence>
<dbReference type="InterPro" id="IPR029052">
    <property type="entry name" value="Metallo-depent_PP-like"/>
</dbReference>
<feature type="disulfide bond" evidence="14">
    <location>
        <begin position="74"/>
        <end position="156"/>
    </location>
</feature>
<evidence type="ECO:0000256" key="11">
    <source>
        <dbReference type="ARBA" id="ARBA00047268"/>
    </source>
</evidence>
<feature type="chain" id="PRO_5045664149" description="Sphingomyelin phosphodiesterase" evidence="15">
    <location>
        <begin position="16"/>
        <end position="655"/>
    </location>
</feature>
<reference evidence="18" key="1">
    <citation type="submission" date="2025-08" db="UniProtKB">
        <authorList>
            <consortium name="RefSeq"/>
        </authorList>
    </citation>
    <scope>IDENTIFICATION</scope>
    <source>
        <tissue evidence="18">Whole larvae</tissue>
    </source>
</reference>
<dbReference type="GO" id="GO:0016020">
    <property type="term" value="C:membrane"/>
    <property type="evidence" value="ECO:0007669"/>
    <property type="project" value="GOC"/>
</dbReference>
<evidence type="ECO:0000256" key="14">
    <source>
        <dbReference type="PIRSR" id="PIRSR000948-2"/>
    </source>
</evidence>
<dbReference type="InParanoid" id="A0A6J1WLL2"/>
<gene>
    <name evidence="18" type="primary">LOC113515477</name>
</gene>
<dbReference type="InterPro" id="IPR041805">
    <property type="entry name" value="ASMase/PPN1_MPP"/>
</dbReference>
<keyword evidence="3" id="KW-0964">Secreted</keyword>
<feature type="domain" description="Saposin B-type" evidence="16">
    <location>
        <begin position="70"/>
        <end position="160"/>
    </location>
</feature>
<comment type="function">
    <text evidence="12">Converts sphingomyelin to ceramide.</text>
</comment>
<dbReference type="RefSeq" id="XP_026755507.2">
    <property type="nucleotide sequence ID" value="XM_026899706.3"/>
</dbReference>
<dbReference type="Pfam" id="PF19272">
    <property type="entry name" value="ASMase_C"/>
    <property type="match status" value="1"/>
</dbReference>
<feature type="disulfide bond" evidence="14">
    <location>
        <begin position="208"/>
        <end position="213"/>
    </location>
</feature>
<evidence type="ECO:0000256" key="12">
    <source>
        <dbReference type="PIRNR" id="PIRNR000948"/>
    </source>
</evidence>
<feature type="disulfide bond" evidence="14">
    <location>
        <begin position="214"/>
        <end position="285"/>
    </location>
</feature>
<feature type="disulfide bond" evidence="14">
    <location>
        <begin position="621"/>
        <end position="625"/>
    </location>
</feature>
<name>A0A6J1WLL2_GALME</name>
<feature type="binding site" evidence="13">
    <location>
        <position position="195"/>
    </location>
    <ligand>
        <name>Zn(2+)</name>
        <dbReference type="ChEBI" id="CHEBI:29105"/>
        <label>1</label>
    </ligand>
</feature>
<dbReference type="Gene3D" id="1.10.225.10">
    <property type="entry name" value="Saposin-like"/>
    <property type="match status" value="1"/>
</dbReference>
<feature type="signal peptide" evidence="15">
    <location>
        <begin position="1"/>
        <end position="15"/>
    </location>
</feature>
<protein>
    <recommendedName>
        <fullName evidence="12">Sphingomyelin phosphodiesterase</fullName>
        <ecNumber evidence="12">3.1.4.12</ecNumber>
    </recommendedName>
</protein>
<dbReference type="GO" id="GO:0005764">
    <property type="term" value="C:lysosome"/>
    <property type="evidence" value="ECO:0007669"/>
    <property type="project" value="TreeGrafter"/>
</dbReference>
<dbReference type="GeneID" id="113515477"/>
<evidence type="ECO:0000256" key="8">
    <source>
        <dbReference type="ARBA" id="ARBA00023157"/>
    </source>
</evidence>
<keyword evidence="7 13" id="KW-0862">Zinc</keyword>
<dbReference type="InterPro" id="IPR011160">
    <property type="entry name" value="Sphingomy_PDE"/>
</dbReference>
<dbReference type="GO" id="GO:0005615">
    <property type="term" value="C:extracellular space"/>
    <property type="evidence" value="ECO:0007669"/>
    <property type="project" value="TreeGrafter"/>
</dbReference>
<evidence type="ECO:0000256" key="4">
    <source>
        <dbReference type="ARBA" id="ARBA00022723"/>
    </source>
</evidence>
<dbReference type="InterPro" id="IPR008139">
    <property type="entry name" value="SaposinB_dom"/>
</dbReference>
<feature type="binding site" evidence="13">
    <location>
        <position position="463"/>
    </location>
    <ligand>
        <name>Zn(2+)</name>
        <dbReference type="ChEBI" id="CHEBI:29105"/>
        <label>2</label>
    </ligand>
</feature>
<evidence type="ECO:0000313" key="17">
    <source>
        <dbReference type="Proteomes" id="UP001652740"/>
    </source>
</evidence>
<evidence type="ECO:0000256" key="7">
    <source>
        <dbReference type="ARBA" id="ARBA00022833"/>
    </source>
</evidence>
<dbReference type="GO" id="GO:0061750">
    <property type="term" value="F:acid sphingomyelin phosphodiesterase activity"/>
    <property type="evidence" value="ECO:0007669"/>
    <property type="project" value="TreeGrafter"/>
</dbReference>
<keyword evidence="9" id="KW-0325">Glycoprotein</keyword>
<dbReference type="AlphaFoldDB" id="A0A6J1WLL2"/>